<dbReference type="NCBIfam" id="TIGR01760">
    <property type="entry name" value="tape_meas_TP901"/>
    <property type="match status" value="1"/>
</dbReference>
<dbReference type="EMBL" id="CP147982">
    <property type="protein sequence ID" value="WXK76997.1"/>
    <property type="molecule type" value="Genomic_DNA"/>
</dbReference>
<dbReference type="PANTHER" id="PTHR37813">
    <property type="entry name" value="FELS-2 PROPHAGE PROTEIN"/>
    <property type="match status" value="1"/>
</dbReference>
<name>A0ABZ2QTV0_9ACTN</name>
<dbReference type="RefSeq" id="WP_407286422.1">
    <property type="nucleotide sequence ID" value="NZ_CP147982.1"/>
</dbReference>
<evidence type="ECO:0000256" key="1">
    <source>
        <dbReference type="ARBA" id="ARBA00022612"/>
    </source>
</evidence>
<keyword evidence="1" id="KW-1188">Viral release from host cell</keyword>
<organism evidence="3 4">
    <name type="scientific">Streptomyces sirii</name>
    <dbReference type="NCBI Taxonomy" id="3127701"/>
    <lineage>
        <taxon>Bacteria</taxon>
        <taxon>Bacillati</taxon>
        <taxon>Actinomycetota</taxon>
        <taxon>Actinomycetes</taxon>
        <taxon>Kitasatosporales</taxon>
        <taxon>Streptomycetaceae</taxon>
        <taxon>Streptomyces</taxon>
    </lineage>
</organism>
<accession>A0ABZ2QTV0</accession>
<evidence type="ECO:0000313" key="4">
    <source>
        <dbReference type="Proteomes" id="UP001626628"/>
    </source>
</evidence>
<dbReference type="Pfam" id="PF10145">
    <property type="entry name" value="PhageMin_Tail"/>
    <property type="match status" value="1"/>
</dbReference>
<dbReference type="Proteomes" id="UP001626628">
    <property type="component" value="Chromosome"/>
</dbReference>
<proteinExistence type="predicted"/>
<protein>
    <submittedName>
        <fullName evidence="3">Phage tail tape measure protein</fullName>
    </submittedName>
</protein>
<dbReference type="InterPro" id="IPR010090">
    <property type="entry name" value="Phage_tape_meas"/>
</dbReference>
<sequence>MAGFTLTVAMRAEVRDLIAGTRAASGQMRTMADRTDAANRSLARLDANGARLAGQFAVLNRSTRSAVGELNRISARAAAARASLRAAGDDGARSMSRLQRATAGAGRRGISATNMLAGGGLLLGAGELVEEGNRYQKQMNLFRAVTNATAGQMKRAAAMAQELGNDLSLPGSTAADAAEGMVELSRAGFRADQSIDAVRASLQLASAADIDAATSARYLGDIMDQYGLGADQAAKASDTLAATANNASGSITDIYYSMRYAGPVANALGVSLQDTAAAVGMLGKSGILGQTAGTSLRGIFANLAAPTPQMKGALKDLGIDAWDAQGKFNGLRVVIDGLSKAEHNLSQKDFTAGVTKAFGKPALSGAAALAHQGTESFDALSVAVRQTGAAASITASRGQGLTGAMTQLRTQARQTGLALYQGMAPGLEWVTRLLTRGMAGATPYLTTALEYGRNLAVLYGPELKAKTQQGLGGLIEEVKRFVGPLKELGEDALATGLNLLINAGEALGEVLGNAADGVEPIVSAVADLGKEGGAAAGTLDIIATVANIAMVAVSGLSAVLVPVGHVVGGLVSVFGALPAPIQSAALAMLLLRRSQPTLMNLATTMTGPVRSGIQSFNQQMQVQQRLAAASGVSVSRYGAAWAAVQARFGFLGNMTSAFRSANGAGVTFTGTLNGMSRAAGSGLRSAVSGITGALGGPFGVVVAGVSVGLGLLAARQQRAAQAAAEHQSRISSLTSALRESGGQIDSNVRNQAAQALLDTKTEQGQLTKVMSDAGVPLASLTDAYLGQGTSLDALQKKLQATADRHKVWKDVAGGKTTTQEYSPLGQQYKDAADALGTVKGEMAGAMKNAKELAKATKGAGDGTSAYDRLKSAVGGLADETADADTRTRSLKSALDLLSGGQISLQAAKAKVNSAVLELKEGGKNVNREQGYGGKQLVNRDKTLNTTTRNGQQLYTQLTALSDAAADASVATFDLAQRNGETLPAALAKARGEMSRSRSAAIAAARSYGLTKTQAEGVADSLGLLPSKVSLLLQTKGMDSTLANLIAVQAEFHRLPKAKTIKVDSLSDGAQKKLRSLGFTVRTVPGTRQIKITAPTAGARKNLDGLIDKLGRTPNRKNVHVSAPTAAAIKSLEAVQAKIRATPGAKHVTVRAPTAQARKELEALGFRIEKVPRSKNVKVIVPTSGARKSADSIQRRIDALRGKSVTVTTRHVTIFDTLRNEPATTADILRRQADNLRKQAQGHAQGAVVDYYADGGIRDGALRPRRREQHVAQIAPAGSWRIWGEPETQGEAYVPLAASKRDRSKAVVEDVVGRFGGQVEWFANGGLTGRTRRDYSPVVASSFKRARSAEVMAGVVRAFDVRTGGDRARTRVVDGRAGGRVQVVVVREQQPLIGTMPVTVTSSSATPEQIGTEMMRNLRNAQRGGRV</sequence>
<feature type="domain" description="Phage tail tape measure protein" evidence="2">
    <location>
        <begin position="159"/>
        <end position="359"/>
    </location>
</feature>
<keyword evidence="4" id="KW-1185">Reference proteome</keyword>
<gene>
    <name evidence="3" type="ORF">WAB15_13865</name>
</gene>
<evidence type="ECO:0000259" key="2">
    <source>
        <dbReference type="Pfam" id="PF10145"/>
    </source>
</evidence>
<evidence type="ECO:0000313" key="3">
    <source>
        <dbReference type="EMBL" id="WXK76997.1"/>
    </source>
</evidence>
<reference evidence="3 4" key="1">
    <citation type="submission" date="2024-03" db="EMBL/GenBank/DDBJ databases">
        <title>The complete genome of Streptomyces sirii sp.nov.</title>
        <authorList>
            <person name="Zakalyukina Y.V."/>
            <person name="Belik A.R."/>
            <person name="Biryukov M.V."/>
            <person name="Baturina O.A."/>
            <person name="Kabilov M.R."/>
        </authorList>
    </citation>
    <scope>NUCLEOTIDE SEQUENCE [LARGE SCALE GENOMIC DNA]</scope>
    <source>
        <strain evidence="3 4">BP-8</strain>
    </source>
</reference>
<dbReference type="PANTHER" id="PTHR37813:SF1">
    <property type="entry name" value="FELS-2 PROPHAGE PROTEIN"/>
    <property type="match status" value="1"/>
</dbReference>